<evidence type="ECO:0000313" key="2">
    <source>
        <dbReference type="EMBL" id="WAQ83414.1"/>
    </source>
</evidence>
<gene>
    <name evidence="2" type="ORF">PtA15_3A784</name>
</gene>
<feature type="region of interest" description="Disordered" evidence="1">
    <location>
        <begin position="1"/>
        <end position="25"/>
    </location>
</feature>
<accession>A0ABY7CDY2</accession>
<dbReference type="Proteomes" id="UP001164743">
    <property type="component" value="Chromosome 3A"/>
</dbReference>
<keyword evidence="3" id="KW-1185">Reference proteome</keyword>
<dbReference type="GeneID" id="77808681"/>
<protein>
    <submittedName>
        <fullName evidence="2">Uncharacterized protein</fullName>
    </submittedName>
</protein>
<sequence>MTSPPGPQYHHNNQSRQNKNTSATLRYLPSLQPQTAYPHGPLIIFASPLRLSMLS</sequence>
<reference evidence="2" key="1">
    <citation type="submission" date="2022-10" db="EMBL/GenBank/DDBJ databases">
        <title>Puccinia triticina Genome sequencing and assembly.</title>
        <authorList>
            <person name="Li C."/>
        </authorList>
    </citation>
    <scope>NUCLEOTIDE SEQUENCE</scope>
    <source>
        <strain evidence="2">Pt15</strain>
    </source>
</reference>
<dbReference type="EMBL" id="CP110423">
    <property type="protein sequence ID" value="WAQ83414.1"/>
    <property type="molecule type" value="Genomic_DNA"/>
</dbReference>
<proteinExistence type="predicted"/>
<organism evidence="2 3">
    <name type="scientific">Puccinia triticina</name>
    <dbReference type="NCBI Taxonomy" id="208348"/>
    <lineage>
        <taxon>Eukaryota</taxon>
        <taxon>Fungi</taxon>
        <taxon>Dikarya</taxon>
        <taxon>Basidiomycota</taxon>
        <taxon>Pucciniomycotina</taxon>
        <taxon>Pucciniomycetes</taxon>
        <taxon>Pucciniales</taxon>
        <taxon>Pucciniaceae</taxon>
        <taxon>Puccinia</taxon>
    </lineage>
</organism>
<feature type="compositionally biased region" description="Polar residues" evidence="1">
    <location>
        <begin position="10"/>
        <end position="24"/>
    </location>
</feature>
<evidence type="ECO:0000256" key="1">
    <source>
        <dbReference type="SAM" id="MobiDB-lite"/>
    </source>
</evidence>
<dbReference type="RefSeq" id="XP_053018969.1">
    <property type="nucleotide sequence ID" value="XM_053167786.1"/>
</dbReference>
<name>A0ABY7CDY2_9BASI</name>
<evidence type="ECO:0000313" key="3">
    <source>
        <dbReference type="Proteomes" id="UP001164743"/>
    </source>
</evidence>